<protein>
    <submittedName>
        <fullName evidence="1">Uncharacterized protein</fullName>
    </submittedName>
</protein>
<gene>
    <name evidence="1" type="ORF">L6164_006477</name>
</gene>
<sequence>MRNYTSCSHQRILLLGILFQLKIFQPNLSTWFHSQINPDFHLIILEPQGIGLGVKVSIPCVANCCYYHEKLGIAMPHGNMEEE</sequence>
<organism evidence="1 2">
    <name type="scientific">Bauhinia variegata</name>
    <name type="common">Purple orchid tree</name>
    <name type="synonym">Phanera variegata</name>
    <dbReference type="NCBI Taxonomy" id="167791"/>
    <lineage>
        <taxon>Eukaryota</taxon>
        <taxon>Viridiplantae</taxon>
        <taxon>Streptophyta</taxon>
        <taxon>Embryophyta</taxon>
        <taxon>Tracheophyta</taxon>
        <taxon>Spermatophyta</taxon>
        <taxon>Magnoliopsida</taxon>
        <taxon>eudicotyledons</taxon>
        <taxon>Gunneridae</taxon>
        <taxon>Pentapetalae</taxon>
        <taxon>rosids</taxon>
        <taxon>fabids</taxon>
        <taxon>Fabales</taxon>
        <taxon>Fabaceae</taxon>
        <taxon>Cercidoideae</taxon>
        <taxon>Cercideae</taxon>
        <taxon>Bauhiniinae</taxon>
        <taxon>Bauhinia</taxon>
    </lineage>
</organism>
<name>A0ACB9PUL7_BAUVA</name>
<reference evidence="1 2" key="1">
    <citation type="journal article" date="2022" name="DNA Res.">
        <title>Chromosomal-level genome assembly of the orchid tree Bauhinia variegata (Leguminosae; Cercidoideae) supports the allotetraploid origin hypothesis of Bauhinia.</title>
        <authorList>
            <person name="Zhong Y."/>
            <person name="Chen Y."/>
            <person name="Zheng D."/>
            <person name="Pang J."/>
            <person name="Liu Y."/>
            <person name="Luo S."/>
            <person name="Meng S."/>
            <person name="Qian L."/>
            <person name="Wei D."/>
            <person name="Dai S."/>
            <person name="Zhou R."/>
        </authorList>
    </citation>
    <scope>NUCLEOTIDE SEQUENCE [LARGE SCALE GENOMIC DNA]</scope>
    <source>
        <strain evidence="1">BV-YZ2020</strain>
    </source>
</reference>
<keyword evidence="2" id="KW-1185">Reference proteome</keyword>
<dbReference type="EMBL" id="CM039428">
    <property type="protein sequence ID" value="KAI4352203.1"/>
    <property type="molecule type" value="Genomic_DNA"/>
</dbReference>
<comment type="caution">
    <text evidence="1">The sequence shown here is derived from an EMBL/GenBank/DDBJ whole genome shotgun (WGS) entry which is preliminary data.</text>
</comment>
<evidence type="ECO:0000313" key="1">
    <source>
        <dbReference type="EMBL" id="KAI4352203.1"/>
    </source>
</evidence>
<evidence type="ECO:0000313" key="2">
    <source>
        <dbReference type="Proteomes" id="UP000828941"/>
    </source>
</evidence>
<accession>A0ACB9PUL7</accession>
<proteinExistence type="predicted"/>
<dbReference type="Proteomes" id="UP000828941">
    <property type="component" value="Chromosome 3"/>
</dbReference>